<evidence type="ECO:0000256" key="4">
    <source>
        <dbReference type="ARBA" id="ARBA00022982"/>
    </source>
</evidence>
<dbReference type="PANTHER" id="PTHR30176">
    <property type="entry name" value="FERREDOXIN-TYPE PROTEIN NAPH"/>
    <property type="match status" value="1"/>
</dbReference>
<keyword evidence="7" id="KW-0472">Membrane</keyword>
<feature type="transmembrane region" description="Helical" evidence="7">
    <location>
        <begin position="155"/>
        <end position="173"/>
    </location>
</feature>
<dbReference type="PROSITE" id="PS00198">
    <property type="entry name" value="4FE4S_FER_1"/>
    <property type="match status" value="1"/>
</dbReference>
<keyword evidence="1" id="KW-0813">Transport</keyword>
<dbReference type="SUPFAM" id="SSF54862">
    <property type="entry name" value="4Fe-4S ferredoxins"/>
    <property type="match status" value="1"/>
</dbReference>
<dbReference type="InterPro" id="IPR051684">
    <property type="entry name" value="Electron_Trans/Redox"/>
</dbReference>
<dbReference type="InterPro" id="IPR017896">
    <property type="entry name" value="4Fe4S_Fe-S-bd"/>
</dbReference>
<sequence>MNLRQKRDLRRLTRQIIQIIFFLWMPALYTSAFSGVRYVIEQIRAGKPIEQNAFLVMLIALCGFTILFGRFFCGYACAFGTLGDGMYALSQWIQKKVKKKLPWVSEETGRKLQKMKYIVLLVLMLIYVLGFTKKFHGTSPWEVFSMLYTGKIPDAAYLAGWIIFVLILVGMCFKERFFCQYLCPMGAIFAWLPTLPFSVLDRDRSNCIPKCRACEIKCPVDYQIKRDQKNGGECIHCMQCVDVCPKQNIHLGSGKKLKGNEIFIILLKLVLFIGVCIFAQSL</sequence>
<dbReference type="GO" id="GO:0046872">
    <property type="term" value="F:metal ion binding"/>
    <property type="evidence" value="ECO:0007669"/>
    <property type="project" value="UniProtKB-KW"/>
</dbReference>
<keyword evidence="4" id="KW-0249">Electron transport</keyword>
<evidence type="ECO:0000313" key="10">
    <source>
        <dbReference type="Proteomes" id="UP000095598"/>
    </source>
</evidence>
<protein>
    <submittedName>
        <fullName evidence="9">Putative electron transport protein yccM</fullName>
    </submittedName>
</protein>
<evidence type="ECO:0000259" key="8">
    <source>
        <dbReference type="PROSITE" id="PS51379"/>
    </source>
</evidence>
<dbReference type="Pfam" id="PF12801">
    <property type="entry name" value="Fer4_5"/>
    <property type="match status" value="2"/>
</dbReference>
<dbReference type="EMBL" id="CYXT01000024">
    <property type="protein sequence ID" value="CUN11879.1"/>
    <property type="molecule type" value="Genomic_DNA"/>
</dbReference>
<keyword evidence="7" id="KW-0812">Transmembrane</keyword>
<dbReference type="Pfam" id="PF00037">
    <property type="entry name" value="Fer4"/>
    <property type="match status" value="1"/>
</dbReference>
<dbReference type="AlphaFoldDB" id="A0A173UAQ7"/>
<gene>
    <name evidence="9" type="primary">yccM_1</name>
    <name evidence="9" type="ORF">ERS852425_02743</name>
</gene>
<feature type="transmembrane region" description="Helical" evidence="7">
    <location>
        <begin position="117"/>
        <end position="135"/>
    </location>
</feature>
<feature type="transmembrane region" description="Helical" evidence="7">
    <location>
        <begin position="262"/>
        <end position="281"/>
    </location>
</feature>
<dbReference type="RefSeq" id="WP_055259545.1">
    <property type="nucleotide sequence ID" value="NZ_CYXT01000024.1"/>
</dbReference>
<dbReference type="InterPro" id="IPR017900">
    <property type="entry name" value="4Fe4S_Fe_S_CS"/>
</dbReference>
<dbReference type="GO" id="GO:0051539">
    <property type="term" value="F:4 iron, 4 sulfur cluster binding"/>
    <property type="evidence" value="ECO:0007669"/>
    <property type="project" value="UniProtKB-KW"/>
</dbReference>
<feature type="domain" description="4Fe-4S ferredoxin-type" evidence="8">
    <location>
        <begin position="225"/>
        <end position="254"/>
    </location>
</feature>
<organism evidence="9 10">
    <name type="scientific">Anaerostipes hadrus</name>
    <dbReference type="NCBI Taxonomy" id="649756"/>
    <lineage>
        <taxon>Bacteria</taxon>
        <taxon>Bacillati</taxon>
        <taxon>Bacillota</taxon>
        <taxon>Clostridia</taxon>
        <taxon>Lachnospirales</taxon>
        <taxon>Lachnospiraceae</taxon>
        <taxon>Anaerostipes</taxon>
    </lineage>
</organism>
<dbReference type="PROSITE" id="PS51379">
    <property type="entry name" value="4FE4S_FER_2"/>
    <property type="match status" value="2"/>
</dbReference>
<proteinExistence type="predicted"/>
<keyword evidence="3" id="KW-0479">Metal-binding</keyword>
<evidence type="ECO:0000256" key="7">
    <source>
        <dbReference type="SAM" id="Phobius"/>
    </source>
</evidence>
<dbReference type="Proteomes" id="UP000095598">
    <property type="component" value="Unassembled WGS sequence"/>
</dbReference>
<keyword evidence="6" id="KW-0411">Iron-sulfur</keyword>
<evidence type="ECO:0000256" key="1">
    <source>
        <dbReference type="ARBA" id="ARBA00022448"/>
    </source>
</evidence>
<keyword evidence="7" id="KW-1133">Transmembrane helix</keyword>
<name>A0A173UAQ7_ANAHA</name>
<feature type="domain" description="4Fe-4S ferredoxin-type" evidence="8">
    <location>
        <begin position="196"/>
        <end position="221"/>
    </location>
</feature>
<evidence type="ECO:0000256" key="5">
    <source>
        <dbReference type="ARBA" id="ARBA00023004"/>
    </source>
</evidence>
<keyword evidence="5" id="KW-0408">Iron</keyword>
<dbReference type="GO" id="GO:0005886">
    <property type="term" value="C:plasma membrane"/>
    <property type="evidence" value="ECO:0007669"/>
    <property type="project" value="TreeGrafter"/>
</dbReference>
<evidence type="ECO:0000313" key="9">
    <source>
        <dbReference type="EMBL" id="CUN11879.1"/>
    </source>
</evidence>
<reference evidence="9 10" key="1">
    <citation type="submission" date="2015-09" db="EMBL/GenBank/DDBJ databases">
        <authorList>
            <consortium name="Pathogen Informatics"/>
        </authorList>
    </citation>
    <scope>NUCLEOTIDE SEQUENCE [LARGE SCALE GENOMIC DNA]</scope>
    <source>
        <strain evidence="9 10">2789STDY5608868</strain>
    </source>
</reference>
<accession>A0A173UAQ7</accession>
<dbReference type="Gene3D" id="3.30.70.20">
    <property type="match status" value="1"/>
</dbReference>
<feature type="transmembrane region" description="Helical" evidence="7">
    <location>
        <begin position="52"/>
        <end position="73"/>
    </location>
</feature>
<evidence type="ECO:0000256" key="2">
    <source>
        <dbReference type="ARBA" id="ARBA00022485"/>
    </source>
</evidence>
<feature type="transmembrane region" description="Helical" evidence="7">
    <location>
        <begin position="21"/>
        <end position="40"/>
    </location>
</feature>
<dbReference type="PANTHER" id="PTHR30176:SF3">
    <property type="entry name" value="FERREDOXIN-TYPE PROTEIN NAPH"/>
    <property type="match status" value="1"/>
</dbReference>
<keyword evidence="2" id="KW-0004">4Fe-4S</keyword>
<evidence type="ECO:0000256" key="3">
    <source>
        <dbReference type="ARBA" id="ARBA00022723"/>
    </source>
</evidence>
<evidence type="ECO:0000256" key="6">
    <source>
        <dbReference type="ARBA" id="ARBA00023014"/>
    </source>
</evidence>